<dbReference type="EMBL" id="AP018037">
    <property type="protein sequence ID" value="BBE24815.1"/>
    <property type="molecule type" value="Genomic_DNA"/>
</dbReference>
<protein>
    <submittedName>
        <fullName evidence="9">NADH-ubiquinone oxidoreductase chain 2</fullName>
    </submittedName>
</protein>
<feature type="transmembrane region" description="Helical" evidence="7">
    <location>
        <begin position="316"/>
        <end position="336"/>
    </location>
</feature>
<feature type="transmembrane region" description="Helical" evidence="7">
    <location>
        <begin position="152"/>
        <end position="168"/>
    </location>
</feature>
<dbReference type="AlphaFoldDB" id="A0A2Z6FBJ3"/>
<feature type="transmembrane region" description="Helical" evidence="7">
    <location>
        <begin position="452"/>
        <end position="471"/>
    </location>
</feature>
<evidence type="ECO:0000256" key="7">
    <source>
        <dbReference type="SAM" id="Phobius"/>
    </source>
</evidence>
<keyword evidence="9" id="KW-0496">Mitochondrion</keyword>
<feature type="transmembrane region" description="Helical" evidence="7">
    <location>
        <begin position="343"/>
        <end position="361"/>
    </location>
</feature>
<keyword evidence="5" id="KW-0520">NAD</keyword>
<feature type="transmembrane region" description="Helical" evidence="7">
    <location>
        <begin position="85"/>
        <end position="102"/>
    </location>
</feature>
<feature type="transmembrane region" description="Helical" evidence="7">
    <location>
        <begin position="174"/>
        <end position="195"/>
    </location>
</feature>
<dbReference type="Pfam" id="PF00361">
    <property type="entry name" value="Proton_antipo_M"/>
    <property type="match status" value="1"/>
</dbReference>
<keyword evidence="2 7" id="KW-0812">Transmembrane</keyword>
<evidence type="ECO:0000256" key="4">
    <source>
        <dbReference type="ARBA" id="ARBA00022989"/>
    </source>
</evidence>
<feature type="transmembrane region" description="Helical" evidence="7">
    <location>
        <begin position="207"/>
        <end position="227"/>
    </location>
</feature>
<evidence type="ECO:0000256" key="6">
    <source>
        <dbReference type="ARBA" id="ARBA00023136"/>
    </source>
</evidence>
<feature type="domain" description="NADH:quinone oxidoreductase/Mrp antiporter transmembrane" evidence="8">
    <location>
        <begin position="170"/>
        <end position="466"/>
    </location>
</feature>
<feature type="transmembrane region" description="Helical" evidence="7">
    <location>
        <begin position="367"/>
        <end position="389"/>
    </location>
</feature>
<accession>A0A2Z6FBJ3</accession>
<dbReference type="PRINTS" id="PR01434">
    <property type="entry name" value="NADHDHGNASE5"/>
</dbReference>
<sequence>MTLDVISWMPEGFLLVSLLGLLCYGINPGATPFKEQTAVPLYAVNHQRMMGSFSTNEKNLSLFNTPDQNMTGATPAGGPGHSSELLGAWAIPWCLLALMLIYHCPLHTLMAGGVFLRDLFSVQLGSLLWLFAAMVLTMSLSWQKTAGIVHPEYVTLTLLALLGQHLLICATDLMAMYVCLELQSFAVVVLCSLNYRSAYSIEAGMKYFLLSAFSSCLLLLGIGLIYWDTGLTQCHHLVELLQSTQQEPSLGLWLGIWLVSLGLLWKLSAAPLHLWVADVYMGAWSSVTLFLSTLPKIAVLGFWIHSWHPLWSSTYGKTMAVFSALSLIVGALAPMAQTQLKRLLALSSVGHMGFMLMPLSAGTEAFGALWVYLILYLITNLAIWGLLMWPYHRPGQTLTGPQYLWDLGALNQTSPAASTAWAGGMLSLAGLPPVAGFLGKLGLFWWALNSHFYALVIIALLSTLLSTVYYLRVLKVAYVDAPTHWGAYGKLASINAYLIAWAWALLVLFLWHGAPLILSCHLLALAS</sequence>
<feature type="transmembrane region" description="Helical" evidence="7">
    <location>
        <begin position="6"/>
        <end position="26"/>
    </location>
</feature>
<keyword evidence="4 7" id="KW-1133">Transmembrane helix</keyword>
<organism evidence="9">
    <name type="scientific">Raphidocelis subcapitata</name>
    <dbReference type="NCBI Taxonomy" id="307507"/>
    <lineage>
        <taxon>Eukaryota</taxon>
        <taxon>Viridiplantae</taxon>
        <taxon>Chlorophyta</taxon>
        <taxon>core chlorophytes</taxon>
        <taxon>Chlorophyceae</taxon>
        <taxon>CS clade</taxon>
        <taxon>Sphaeropleales</taxon>
        <taxon>Selenastraceae</taxon>
        <taxon>Raphidocelis</taxon>
    </lineage>
</organism>
<dbReference type="GO" id="GO:0016020">
    <property type="term" value="C:membrane"/>
    <property type="evidence" value="ECO:0007669"/>
    <property type="project" value="UniProtKB-SubCell"/>
</dbReference>
<reference evidence="9" key="1">
    <citation type="journal article" date="2018" name="Sci. Rep.">
        <title>Raphidocelis subcapitata (=Pseudokirchneriella subcapitata) provides an insight into genome evolution and environmental adaptations in the Sphaeropleales.</title>
        <authorList>
            <person name="Suzuki S."/>
            <person name="Yamaguchi H."/>
            <person name="Nakajima N."/>
            <person name="Kawachi M."/>
        </authorList>
    </citation>
    <scope>NUCLEOTIDE SEQUENCE</scope>
    <source>
        <strain evidence="9">NIES-35</strain>
    </source>
</reference>
<dbReference type="PANTHER" id="PTHR22773">
    <property type="entry name" value="NADH DEHYDROGENASE"/>
    <property type="match status" value="1"/>
</dbReference>
<gene>
    <name evidence="9" type="primary">nad2</name>
    <name evidence="9" type="ORF">Rsub_mt020</name>
</gene>
<feature type="transmembrane region" description="Helical" evidence="7">
    <location>
        <begin position="122"/>
        <end position="140"/>
    </location>
</feature>
<feature type="transmembrane region" description="Helical" evidence="7">
    <location>
        <begin position="250"/>
        <end position="267"/>
    </location>
</feature>
<feature type="transmembrane region" description="Helical" evidence="7">
    <location>
        <begin position="279"/>
        <end position="304"/>
    </location>
</feature>
<name>A0A2Z6FBJ3_9CHLO</name>
<evidence type="ECO:0000313" key="9">
    <source>
        <dbReference type="EMBL" id="BBE24815.1"/>
    </source>
</evidence>
<keyword evidence="3" id="KW-1278">Translocase</keyword>
<evidence type="ECO:0000256" key="5">
    <source>
        <dbReference type="ARBA" id="ARBA00023027"/>
    </source>
</evidence>
<evidence type="ECO:0000256" key="3">
    <source>
        <dbReference type="ARBA" id="ARBA00022967"/>
    </source>
</evidence>
<geneLocation type="mitochondrion" evidence="9"/>
<dbReference type="InterPro" id="IPR001750">
    <property type="entry name" value="ND/Mrp_TM"/>
</dbReference>
<evidence type="ECO:0000256" key="1">
    <source>
        <dbReference type="ARBA" id="ARBA00004141"/>
    </source>
</evidence>
<comment type="subcellular location">
    <subcellularLocation>
        <location evidence="1">Membrane</location>
        <topology evidence="1">Multi-pass membrane protein</topology>
    </subcellularLocation>
</comment>
<evidence type="ECO:0000256" key="2">
    <source>
        <dbReference type="ARBA" id="ARBA00022692"/>
    </source>
</evidence>
<proteinExistence type="predicted"/>
<feature type="transmembrane region" description="Helical" evidence="7">
    <location>
        <begin position="492"/>
        <end position="511"/>
    </location>
</feature>
<keyword evidence="6 7" id="KW-0472">Membrane</keyword>
<keyword evidence="9" id="KW-0830">Ubiquinone</keyword>
<evidence type="ECO:0000259" key="8">
    <source>
        <dbReference type="Pfam" id="PF00361"/>
    </source>
</evidence>
<feature type="transmembrane region" description="Helical" evidence="7">
    <location>
        <begin position="420"/>
        <end position="446"/>
    </location>
</feature>